<dbReference type="PANTHER" id="PTHR33164:SF101">
    <property type="entry name" value="TRANSCRIPTIONAL REPRESSOR MPRA"/>
    <property type="match status" value="1"/>
</dbReference>
<evidence type="ECO:0000259" key="1">
    <source>
        <dbReference type="PROSITE" id="PS50995"/>
    </source>
</evidence>
<accession>A0A0V8M574</accession>
<organism evidence="2 3">
    <name type="scientific">Dehalococcoides mccartyi</name>
    <dbReference type="NCBI Taxonomy" id="61435"/>
    <lineage>
        <taxon>Bacteria</taxon>
        <taxon>Bacillati</taxon>
        <taxon>Chloroflexota</taxon>
        <taxon>Dehalococcoidia</taxon>
        <taxon>Dehalococcoidales</taxon>
        <taxon>Dehalococcoidaceae</taxon>
        <taxon>Dehalococcoides</taxon>
    </lineage>
</organism>
<dbReference type="RefSeq" id="WP_058291924.1">
    <property type="nucleotide sequence ID" value="NZ_JAWQJC010000007.1"/>
</dbReference>
<evidence type="ECO:0000313" key="3">
    <source>
        <dbReference type="Proteomes" id="UP000053577"/>
    </source>
</evidence>
<dbReference type="InterPro" id="IPR000835">
    <property type="entry name" value="HTH_MarR-typ"/>
</dbReference>
<dbReference type="PROSITE" id="PS50995">
    <property type="entry name" value="HTH_MARR_2"/>
    <property type="match status" value="1"/>
</dbReference>
<dbReference type="SUPFAM" id="SSF46785">
    <property type="entry name" value="Winged helix' DNA-binding domain"/>
    <property type="match status" value="1"/>
</dbReference>
<proteinExistence type="predicted"/>
<protein>
    <submittedName>
        <fullName evidence="2">MarR family transcriptional regulator</fullName>
    </submittedName>
</protein>
<gene>
    <name evidence="2" type="ORF">DA01_00115</name>
</gene>
<dbReference type="InterPro" id="IPR036390">
    <property type="entry name" value="WH_DNA-bd_sf"/>
</dbReference>
<dbReference type="PATRIC" id="fig|61435.5.peg.25"/>
<dbReference type="Pfam" id="PF12802">
    <property type="entry name" value="MarR_2"/>
    <property type="match status" value="1"/>
</dbReference>
<dbReference type="Proteomes" id="UP000053577">
    <property type="component" value="Unassembled WGS sequence"/>
</dbReference>
<dbReference type="InterPro" id="IPR036388">
    <property type="entry name" value="WH-like_DNA-bd_sf"/>
</dbReference>
<dbReference type="InterPro" id="IPR039422">
    <property type="entry name" value="MarR/SlyA-like"/>
</dbReference>
<dbReference type="GO" id="GO:0003700">
    <property type="term" value="F:DNA-binding transcription factor activity"/>
    <property type="evidence" value="ECO:0007669"/>
    <property type="project" value="InterPro"/>
</dbReference>
<evidence type="ECO:0000313" key="2">
    <source>
        <dbReference type="EMBL" id="KSV18926.1"/>
    </source>
</evidence>
<dbReference type="Gene3D" id="1.10.10.10">
    <property type="entry name" value="Winged helix-like DNA-binding domain superfamily/Winged helix DNA-binding domain"/>
    <property type="match status" value="1"/>
</dbReference>
<dbReference type="SMART" id="SM00347">
    <property type="entry name" value="HTH_MARR"/>
    <property type="match status" value="1"/>
</dbReference>
<reference evidence="2 3" key="1">
    <citation type="journal article" date="2015" name="Sci. Rep.">
        <title>A comparative genomics and reductive dehalogenase gene transcription study of two chloroethene-respiring bacteria, Dehalococcoides mccartyi strains MB and 11a.</title>
        <authorList>
            <person name="Low A."/>
            <person name="Shen Z."/>
            <person name="Cheng D."/>
            <person name="Rogers M.J."/>
            <person name="Lee P.K."/>
            <person name="He J."/>
        </authorList>
    </citation>
    <scope>NUCLEOTIDE SEQUENCE [LARGE SCALE GENOMIC DNA]</scope>
    <source>
        <strain evidence="2 3">MB</strain>
    </source>
</reference>
<name>A0A0V8M574_9CHLR</name>
<dbReference type="OrthoDB" id="165901at2"/>
<dbReference type="PANTHER" id="PTHR33164">
    <property type="entry name" value="TRANSCRIPTIONAL REGULATOR, MARR FAMILY"/>
    <property type="match status" value="1"/>
</dbReference>
<sequence length="172" mass="19861">MPSDENTFEIWSILMQARAGAYNVRRKELLESGITPEQAGILNILYMEKNSIVTPAKISKIFLREPHTVSVTLRGMEAKGLLELRKDLERRNMIRVVITEAGEKARNSAFMMEKVQKVFEDLSAEEIEQLKTLLKKIRDKSMIELSTPKIKTNYDLNILHNYDQEISFTDKT</sequence>
<dbReference type="EMBL" id="JGYD01000001">
    <property type="protein sequence ID" value="KSV18926.1"/>
    <property type="molecule type" value="Genomic_DNA"/>
</dbReference>
<dbReference type="GO" id="GO:0006950">
    <property type="term" value="P:response to stress"/>
    <property type="evidence" value="ECO:0007669"/>
    <property type="project" value="TreeGrafter"/>
</dbReference>
<comment type="caution">
    <text evidence="2">The sequence shown here is derived from an EMBL/GenBank/DDBJ whole genome shotgun (WGS) entry which is preliminary data.</text>
</comment>
<dbReference type="AlphaFoldDB" id="A0A0V8M574"/>
<feature type="domain" description="HTH marR-type" evidence="1">
    <location>
        <begin position="7"/>
        <end position="139"/>
    </location>
</feature>